<dbReference type="GO" id="GO:0008157">
    <property type="term" value="F:protein phosphatase 1 binding"/>
    <property type="evidence" value="ECO:0007669"/>
    <property type="project" value="TreeGrafter"/>
</dbReference>
<evidence type="ECO:0000256" key="1">
    <source>
        <dbReference type="ARBA" id="ARBA00005605"/>
    </source>
</evidence>
<gene>
    <name evidence="4" type="ORF">A4X13_0g6460</name>
</gene>
<proteinExistence type="inferred from homology"/>
<dbReference type="Proteomes" id="UP000077521">
    <property type="component" value="Unassembled WGS sequence"/>
</dbReference>
<name>A0A177TDB4_9BASI</name>
<evidence type="ECO:0000256" key="3">
    <source>
        <dbReference type="SAM" id="MobiDB-lite"/>
    </source>
</evidence>
<accession>A0A177TDB4</accession>
<comment type="subcellular location">
    <subcellularLocation>
        <location evidence="2">Nucleus</location>
    </subcellularLocation>
</comment>
<dbReference type="PANTHER" id="PTHR20835:SF0">
    <property type="entry name" value="E3 UBIQUITIN-PROTEIN LIGASE PPP1R11"/>
    <property type="match status" value="1"/>
</dbReference>
<keyword evidence="2" id="KW-0539">Nucleus</keyword>
<dbReference type="EMBL" id="LWDF02000618">
    <property type="protein sequence ID" value="KAE8244591.1"/>
    <property type="molecule type" value="Genomic_DNA"/>
</dbReference>
<dbReference type="GO" id="GO:0004865">
    <property type="term" value="F:protein serine/threonine phosphatase inhibitor activity"/>
    <property type="evidence" value="ECO:0007669"/>
    <property type="project" value="UniProtKB-UniRule"/>
</dbReference>
<feature type="region of interest" description="Disordered" evidence="3">
    <location>
        <begin position="1"/>
        <end position="224"/>
    </location>
</feature>
<comment type="function">
    <text evidence="2">Regulator of type 1 phosphatases which maintains protein phosphatase activity under strict control.</text>
</comment>
<comment type="similarity">
    <text evidence="1 2">Belongs to the YPI1 family.</text>
</comment>
<feature type="compositionally biased region" description="Polar residues" evidence="3">
    <location>
        <begin position="1"/>
        <end position="28"/>
    </location>
</feature>
<organism evidence="4 5">
    <name type="scientific">Tilletia indica</name>
    <dbReference type="NCBI Taxonomy" id="43049"/>
    <lineage>
        <taxon>Eukaryota</taxon>
        <taxon>Fungi</taxon>
        <taxon>Dikarya</taxon>
        <taxon>Basidiomycota</taxon>
        <taxon>Ustilaginomycotina</taxon>
        <taxon>Exobasidiomycetes</taxon>
        <taxon>Tilletiales</taxon>
        <taxon>Tilletiaceae</taxon>
        <taxon>Tilletia</taxon>
    </lineage>
</organism>
<reference evidence="4" key="1">
    <citation type="submission" date="2016-04" db="EMBL/GenBank/DDBJ databases">
        <authorList>
            <person name="Nguyen H.D."/>
            <person name="Samba Siva P."/>
            <person name="Cullis J."/>
            <person name="Levesque C.A."/>
            <person name="Hambleton S."/>
        </authorList>
    </citation>
    <scope>NUCLEOTIDE SEQUENCE</scope>
    <source>
        <strain evidence="4">DAOMC 236416</strain>
    </source>
</reference>
<evidence type="ECO:0000313" key="4">
    <source>
        <dbReference type="EMBL" id="KAE8244591.1"/>
    </source>
</evidence>
<keyword evidence="5" id="KW-1185">Reference proteome</keyword>
<feature type="compositionally biased region" description="Low complexity" evidence="3">
    <location>
        <begin position="104"/>
        <end position="137"/>
    </location>
</feature>
<dbReference type="PANTHER" id="PTHR20835">
    <property type="entry name" value="E3 UBIQUITIN-PROTEIN LIGASE PPP1R11-RELATED"/>
    <property type="match status" value="1"/>
</dbReference>
<comment type="caution">
    <text evidence="4">The sequence shown here is derived from an EMBL/GenBank/DDBJ whole genome shotgun (WGS) entry which is preliminary data.</text>
</comment>
<feature type="compositionally biased region" description="Basic residues" evidence="3">
    <location>
        <begin position="159"/>
        <end position="177"/>
    </location>
</feature>
<dbReference type="GO" id="GO:0005634">
    <property type="term" value="C:nucleus"/>
    <property type="evidence" value="ECO:0007669"/>
    <property type="project" value="UniProtKB-SubCell"/>
</dbReference>
<dbReference type="AlphaFoldDB" id="A0A177TDB4"/>
<sequence>MSLRTSTAPGGSSTAAPTHGSRTLTINATAAHEEDGQAGPSEQSTATLRLGAPTQARNEERPRRRRVVWADDTVDNEHLGKKSSKICCIYHKPRAFDESDSDESSASSGSESEAGSGDQSDSSNPDSDSAASLSPPDSGDEGEGCSHPHHQKPVSFPFKHGKHPNAKAKSKSKKKKSGGGTRGGSRTQTITATETEQVKEADGAEEEEEVDRRSRRPNKYERGT</sequence>
<reference evidence="4" key="2">
    <citation type="journal article" date="2019" name="IMA Fungus">
        <title>Genome sequencing and comparison of five Tilletia species to identify candidate genes for the detection of regulated species infecting wheat.</title>
        <authorList>
            <person name="Nguyen H.D.T."/>
            <person name="Sultana T."/>
            <person name="Kesanakurti P."/>
            <person name="Hambleton S."/>
        </authorList>
    </citation>
    <scope>NUCLEOTIDE SEQUENCE</scope>
    <source>
        <strain evidence="4">DAOMC 236416</strain>
    </source>
</reference>
<evidence type="ECO:0000313" key="5">
    <source>
        <dbReference type="Proteomes" id="UP000077521"/>
    </source>
</evidence>
<evidence type="ECO:0000256" key="2">
    <source>
        <dbReference type="RuleBase" id="RU367162"/>
    </source>
</evidence>
<dbReference type="Pfam" id="PF07491">
    <property type="entry name" value="PPI_Ypi1"/>
    <property type="match status" value="1"/>
</dbReference>
<protein>
    <recommendedName>
        <fullName evidence="2">Type 1 phosphatases regulator</fullName>
    </recommendedName>
</protein>
<dbReference type="InterPro" id="IPR011107">
    <property type="entry name" value="PPI_Ypi1"/>
</dbReference>